<dbReference type="AlphaFoldDB" id="A0A291LZ23"/>
<feature type="chain" id="PRO_5012516358" description="DUF5333 domain-containing protein" evidence="1">
    <location>
        <begin position="29"/>
        <end position="141"/>
    </location>
</feature>
<dbReference type="OrthoDB" id="7658992at2"/>
<dbReference type="EMBL" id="CP021404">
    <property type="protein sequence ID" value="ATI41695.1"/>
    <property type="molecule type" value="Genomic_DNA"/>
</dbReference>
<name>A0A291LZ23_9RHOB</name>
<keyword evidence="1" id="KW-0732">Signal</keyword>
<dbReference type="Pfam" id="PF17267">
    <property type="entry name" value="DUF5333"/>
    <property type="match status" value="1"/>
</dbReference>
<keyword evidence="3" id="KW-1185">Reference proteome</keyword>
<evidence type="ECO:0000313" key="3">
    <source>
        <dbReference type="Proteomes" id="UP000219050"/>
    </source>
</evidence>
<feature type="signal peptide" evidence="1">
    <location>
        <begin position="1"/>
        <end position="28"/>
    </location>
</feature>
<evidence type="ECO:0000256" key="1">
    <source>
        <dbReference type="SAM" id="SignalP"/>
    </source>
</evidence>
<sequence length="141" mass="15159">MTIRRTTRSLALSAFVAPVLMMSATHGAAASLSENKTINDGLFAIAAADEIRKTCPSIDARMLKALGFLNSLESHARQQGYSKREIDDFVDSKADKKRLEKRAADYLAAKGAVSARPETYCTVGRAEIAANSQIGALLKAK</sequence>
<evidence type="ECO:0008006" key="4">
    <source>
        <dbReference type="Google" id="ProtNLM"/>
    </source>
</evidence>
<reference evidence="2 3" key="1">
    <citation type="submission" date="2017-05" db="EMBL/GenBank/DDBJ databases">
        <title>Comparative genomic and metabolic analysis of manganese-oxidizing mechanisms in Celeribater manganoxidans DY25T: its adaption to the environment of polymetallic nodule.</title>
        <authorList>
            <person name="Wang X."/>
        </authorList>
    </citation>
    <scope>NUCLEOTIDE SEQUENCE [LARGE SCALE GENOMIC DNA]</scope>
    <source>
        <strain evidence="2 3">DY25</strain>
    </source>
</reference>
<dbReference type="RefSeq" id="WP_097373066.1">
    <property type="nucleotide sequence ID" value="NZ_CP021404.1"/>
</dbReference>
<dbReference type="InterPro" id="IPR020349">
    <property type="entry name" value="Uncharacterised_14.7kDa"/>
</dbReference>
<proteinExistence type="predicted"/>
<evidence type="ECO:0000313" key="2">
    <source>
        <dbReference type="EMBL" id="ATI41695.1"/>
    </source>
</evidence>
<accession>A0A291LZ23</accession>
<dbReference type="KEGG" id="cmag:CBW24_06575"/>
<dbReference type="Proteomes" id="UP000219050">
    <property type="component" value="Chromosome"/>
</dbReference>
<protein>
    <recommendedName>
        <fullName evidence="4">DUF5333 domain-containing protein</fullName>
    </recommendedName>
</protein>
<gene>
    <name evidence="2" type="ORF">CBW24_06575</name>
</gene>
<organism evidence="2 3">
    <name type="scientific">Pacificitalea manganoxidans</name>
    <dbReference type="NCBI Taxonomy" id="1411902"/>
    <lineage>
        <taxon>Bacteria</taxon>
        <taxon>Pseudomonadati</taxon>
        <taxon>Pseudomonadota</taxon>
        <taxon>Alphaproteobacteria</taxon>
        <taxon>Rhodobacterales</taxon>
        <taxon>Paracoccaceae</taxon>
        <taxon>Pacificitalea</taxon>
    </lineage>
</organism>